<dbReference type="SUPFAM" id="SSF82771">
    <property type="entry name" value="GIY-YIG endonuclease"/>
    <property type="match status" value="1"/>
</dbReference>
<evidence type="ECO:0000313" key="3">
    <source>
        <dbReference type="Proteomes" id="UP000694892"/>
    </source>
</evidence>
<name>A0A974CQN0_XENLA</name>
<dbReference type="Proteomes" id="UP000694892">
    <property type="component" value="Chromosome 6L"/>
</dbReference>
<dbReference type="PANTHER" id="PTHR21301:SF12">
    <property type="match status" value="1"/>
</dbReference>
<dbReference type="InterPro" id="IPR000305">
    <property type="entry name" value="GIY-YIG_endonuc"/>
</dbReference>
<proteinExistence type="predicted"/>
<dbReference type="InterPro" id="IPR035901">
    <property type="entry name" value="GIY-YIG_endonuc_sf"/>
</dbReference>
<reference evidence="3" key="1">
    <citation type="journal article" date="2016" name="Nature">
        <title>Genome evolution in the allotetraploid frog Xenopus laevis.</title>
        <authorList>
            <person name="Session A.M."/>
            <person name="Uno Y."/>
            <person name="Kwon T."/>
            <person name="Chapman J.A."/>
            <person name="Toyoda A."/>
            <person name="Takahashi S."/>
            <person name="Fukui A."/>
            <person name="Hikosaka A."/>
            <person name="Suzuki A."/>
            <person name="Kondo M."/>
            <person name="van Heeringen S.J."/>
            <person name="Quigley I."/>
            <person name="Heinz S."/>
            <person name="Ogino H."/>
            <person name="Ochi H."/>
            <person name="Hellsten U."/>
            <person name="Lyons J.B."/>
            <person name="Simakov O."/>
            <person name="Putnam N."/>
            <person name="Stites J."/>
            <person name="Kuroki Y."/>
            <person name="Tanaka T."/>
            <person name="Michiue T."/>
            <person name="Watanabe M."/>
            <person name="Bogdanovic O."/>
            <person name="Lister R."/>
            <person name="Georgiou G."/>
            <person name="Paranjpe S.S."/>
            <person name="van Kruijsbergen I."/>
            <person name="Shu S."/>
            <person name="Carlson J."/>
            <person name="Kinoshita T."/>
            <person name="Ohta Y."/>
            <person name="Mawaribuchi S."/>
            <person name="Jenkins J."/>
            <person name="Grimwood J."/>
            <person name="Schmutz J."/>
            <person name="Mitros T."/>
            <person name="Mozaffari S.V."/>
            <person name="Suzuki Y."/>
            <person name="Haramoto Y."/>
            <person name="Yamamoto T.S."/>
            <person name="Takagi C."/>
            <person name="Heald R."/>
            <person name="Miller K."/>
            <person name="Haudenschild C."/>
            <person name="Kitzman J."/>
            <person name="Nakayama T."/>
            <person name="Izutsu Y."/>
            <person name="Robert J."/>
            <person name="Fortriede J."/>
            <person name="Burns K."/>
            <person name="Lotay V."/>
            <person name="Karimi K."/>
            <person name="Yasuoka Y."/>
            <person name="Dichmann D.S."/>
            <person name="Flajnik M.F."/>
            <person name="Houston D.W."/>
            <person name="Shendure J."/>
            <person name="DuPasquier L."/>
            <person name="Vize P.D."/>
            <person name="Zorn A.M."/>
            <person name="Ito M."/>
            <person name="Marcotte E.M."/>
            <person name="Wallingford J.B."/>
            <person name="Ito Y."/>
            <person name="Asashima M."/>
            <person name="Ueno N."/>
            <person name="Matsuda Y."/>
            <person name="Veenstra G.J."/>
            <person name="Fujiyama A."/>
            <person name="Harland R.M."/>
            <person name="Taira M."/>
            <person name="Rokhsar D.S."/>
        </authorList>
    </citation>
    <scope>NUCLEOTIDE SEQUENCE [LARGE SCALE GENOMIC DNA]</scope>
    <source>
        <strain evidence="3">J</strain>
    </source>
</reference>
<organism evidence="2 3">
    <name type="scientific">Xenopus laevis</name>
    <name type="common">African clawed frog</name>
    <dbReference type="NCBI Taxonomy" id="8355"/>
    <lineage>
        <taxon>Eukaryota</taxon>
        <taxon>Metazoa</taxon>
        <taxon>Chordata</taxon>
        <taxon>Craniata</taxon>
        <taxon>Vertebrata</taxon>
        <taxon>Euteleostomi</taxon>
        <taxon>Amphibia</taxon>
        <taxon>Batrachia</taxon>
        <taxon>Anura</taxon>
        <taxon>Pipoidea</taxon>
        <taxon>Pipidae</taxon>
        <taxon>Xenopodinae</taxon>
        <taxon>Xenopus</taxon>
        <taxon>Xenopus</taxon>
    </lineage>
</organism>
<sequence>MKEKFKLRGYPDSVLDRKESENRQLGQISDRVVHQKIRRIPSVVKGEWIHHPLKGTRIPIKGFYTCASTYVVYSLKCPCGKLYVGKTIRCIRDRLTEHKSAIRNKLNQPVAKHFNENGHTISQMRFQILDSVSKRRHGGDRGKELLRKEAHWIKKLGTMSPQGLNQEYDLSPFLFK</sequence>
<feature type="domain" description="GIY-YIG" evidence="1">
    <location>
        <begin position="68"/>
        <end position="166"/>
    </location>
</feature>
<dbReference type="Gene3D" id="3.40.1440.10">
    <property type="entry name" value="GIY-YIG endonuclease"/>
    <property type="match status" value="1"/>
</dbReference>
<dbReference type="PROSITE" id="PS50164">
    <property type="entry name" value="GIY_YIG"/>
    <property type="match status" value="1"/>
</dbReference>
<evidence type="ECO:0000259" key="1">
    <source>
        <dbReference type="PROSITE" id="PS50164"/>
    </source>
</evidence>
<dbReference type="Pfam" id="PF01541">
    <property type="entry name" value="GIY-YIG"/>
    <property type="match status" value="1"/>
</dbReference>
<gene>
    <name evidence="2" type="ORF">XELAEV_18032079mg</name>
</gene>
<evidence type="ECO:0000313" key="2">
    <source>
        <dbReference type="EMBL" id="OCT76875.1"/>
    </source>
</evidence>
<dbReference type="CDD" id="cd10442">
    <property type="entry name" value="GIY-YIG_PLEs"/>
    <property type="match status" value="1"/>
</dbReference>
<accession>A0A974CQN0</accession>
<dbReference type="PANTHER" id="PTHR21301">
    <property type="entry name" value="REVERSE TRANSCRIPTASE"/>
    <property type="match status" value="1"/>
</dbReference>
<protein>
    <recommendedName>
        <fullName evidence="1">GIY-YIG domain-containing protein</fullName>
    </recommendedName>
</protein>
<dbReference type="AlphaFoldDB" id="A0A974CQN0"/>
<dbReference type="EMBL" id="CM004476">
    <property type="protein sequence ID" value="OCT76875.1"/>
    <property type="molecule type" value="Genomic_DNA"/>
</dbReference>